<evidence type="ECO:0000256" key="3">
    <source>
        <dbReference type="ARBA" id="ARBA00022946"/>
    </source>
</evidence>
<dbReference type="InterPro" id="IPR003016">
    <property type="entry name" value="2-oxoA_DH_lipoyl-BS"/>
</dbReference>
<evidence type="ECO:0000259" key="6">
    <source>
        <dbReference type="PROSITE" id="PS51826"/>
    </source>
</evidence>
<organism evidence="7 8">
    <name type="scientific">Tuber melanosporum (strain Mel28)</name>
    <name type="common">Perigord black truffle</name>
    <dbReference type="NCBI Taxonomy" id="656061"/>
    <lineage>
        <taxon>Eukaryota</taxon>
        <taxon>Fungi</taxon>
        <taxon>Dikarya</taxon>
        <taxon>Ascomycota</taxon>
        <taxon>Pezizomycotina</taxon>
        <taxon>Pezizomycetes</taxon>
        <taxon>Pezizales</taxon>
        <taxon>Tuberaceae</taxon>
        <taxon>Tuber</taxon>
    </lineage>
</organism>
<sequence length="416" mass="44498">MASSICRLSSHLPLQLRLHVFRRGLTTTVRRNVASNLLMPALSPTMTEGTISRWELREGDTFSAGDVLLEIETDKAQMDVEALDNGILARIMVKAGNKAVQVGSRIAVLAEPGDDLANLEMPPENNDTGSRASTLAREEKKINENPKGNTRSPRGEDRPSVVESSDEGAPSTTGTSKAHTPSPSVAHLIREHKISEGDVSAIASTGPKGRLLKGDILAYLGRANKAYLKDLEGRIHKLEKLDLSNIKIAPPKKDVGESAKQVVEKGPVVSFGEVLKVQDKLQAVLGLHMPLSTFISKATTRANHSLPPMSSASDILDELLNLPSTTSSRPAKFQPKITASPPPPPYSPARGADILDMLTGAAPATTPAVKRTLGIVATGPNVISLTVKGVEEEERGKLFLEKVKGFLEIDPGKLVL</sequence>
<feature type="domain" description="Peripheral subunit-binding (PSBD)" evidence="6">
    <location>
        <begin position="180"/>
        <end position="220"/>
    </location>
</feature>
<dbReference type="PROSITE" id="PS51826">
    <property type="entry name" value="PSBD"/>
    <property type="match status" value="1"/>
</dbReference>
<dbReference type="InterPro" id="IPR036625">
    <property type="entry name" value="E3-bd_dom_sf"/>
</dbReference>
<feature type="region of interest" description="Disordered" evidence="4">
    <location>
        <begin position="115"/>
        <end position="183"/>
    </location>
</feature>
<dbReference type="eggNOG" id="KOG0557">
    <property type="taxonomic scope" value="Eukaryota"/>
</dbReference>
<dbReference type="InterPro" id="IPR004167">
    <property type="entry name" value="PSBD"/>
</dbReference>
<evidence type="ECO:0000256" key="4">
    <source>
        <dbReference type="SAM" id="MobiDB-lite"/>
    </source>
</evidence>
<dbReference type="HOGENOM" id="CLU_035825_2_0_1"/>
<reference evidence="7 8" key="1">
    <citation type="journal article" date="2010" name="Nature">
        <title>Perigord black truffle genome uncovers evolutionary origins and mechanisms of symbiosis.</title>
        <authorList>
            <person name="Martin F."/>
            <person name="Kohler A."/>
            <person name="Murat C."/>
            <person name="Balestrini R."/>
            <person name="Coutinho P.M."/>
            <person name="Jaillon O."/>
            <person name="Montanini B."/>
            <person name="Morin E."/>
            <person name="Noel B."/>
            <person name="Percudani R."/>
            <person name="Porcel B."/>
            <person name="Rubini A."/>
            <person name="Amicucci A."/>
            <person name="Amselem J."/>
            <person name="Anthouard V."/>
            <person name="Arcioni S."/>
            <person name="Artiguenave F."/>
            <person name="Aury J.M."/>
            <person name="Ballario P."/>
            <person name="Bolchi A."/>
            <person name="Brenna A."/>
            <person name="Brun A."/>
            <person name="Buee M."/>
            <person name="Cantarel B."/>
            <person name="Chevalier G."/>
            <person name="Couloux A."/>
            <person name="Da Silva C."/>
            <person name="Denoeud F."/>
            <person name="Duplessis S."/>
            <person name="Ghignone S."/>
            <person name="Hilselberger B."/>
            <person name="Iotti M."/>
            <person name="Marcais B."/>
            <person name="Mello A."/>
            <person name="Miranda M."/>
            <person name="Pacioni G."/>
            <person name="Quesneville H."/>
            <person name="Riccioni C."/>
            <person name="Ruotolo R."/>
            <person name="Splivallo R."/>
            <person name="Stocchi V."/>
            <person name="Tisserant E."/>
            <person name="Viscomi A.R."/>
            <person name="Zambonelli A."/>
            <person name="Zampieri E."/>
            <person name="Henrissat B."/>
            <person name="Lebrun M.H."/>
            <person name="Paolocci F."/>
            <person name="Bonfante P."/>
            <person name="Ottonello S."/>
            <person name="Wincker P."/>
        </authorList>
    </citation>
    <scope>NUCLEOTIDE SEQUENCE [LARGE SCALE GENOMIC DNA]</scope>
    <source>
        <strain evidence="7 8">Mel28</strain>
    </source>
</reference>
<dbReference type="KEGG" id="tml:GSTUM_00007877001"/>
<feature type="domain" description="Lipoyl-binding" evidence="5">
    <location>
        <begin position="34"/>
        <end position="110"/>
    </location>
</feature>
<dbReference type="Proteomes" id="UP000006911">
    <property type="component" value="Unassembled WGS sequence"/>
</dbReference>
<dbReference type="Pfam" id="PF00364">
    <property type="entry name" value="Biotin_lipoyl"/>
    <property type="match status" value="1"/>
</dbReference>
<feature type="compositionally biased region" description="Polar residues" evidence="4">
    <location>
        <begin position="170"/>
        <end position="183"/>
    </location>
</feature>
<dbReference type="OMA" id="DGIMMKI"/>
<comment type="similarity">
    <text evidence="1">Belongs to the 2-oxoacid dehydrogenase family.</text>
</comment>
<dbReference type="GO" id="GO:0006086">
    <property type="term" value="P:pyruvate decarboxylation to acetyl-CoA"/>
    <property type="evidence" value="ECO:0007669"/>
    <property type="project" value="InterPro"/>
</dbReference>
<name>D5GHH4_TUBMM</name>
<dbReference type="PANTHER" id="PTHR23151">
    <property type="entry name" value="DIHYDROLIPOAMIDE ACETYL/SUCCINYL-TRANSFERASE-RELATED"/>
    <property type="match status" value="1"/>
</dbReference>
<dbReference type="InParanoid" id="D5GHH4"/>
<keyword evidence="2" id="KW-0450">Lipoyl</keyword>
<dbReference type="Pfam" id="PF02817">
    <property type="entry name" value="E3_binding"/>
    <property type="match status" value="1"/>
</dbReference>
<evidence type="ECO:0000313" key="8">
    <source>
        <dbReference type="Proteomes" id="UP000006911"/>
    </source>
</evidence>
<dbReference type="PROSITE" id="PS50968">
    <property type="entry name" value="BIOTINYL_LIPOYL"/>
    <property type="match status" value="1"/>
</dbReference>
<dbReference type="GO" id="GO:0045254">
    <property type="term" value="C:pyruvate dehydrogenase complex"/>
    <property type="evidence" value="ECO:0007669"/>
    <property type="project" value="InterPro"/>
</dbReference>
<evidence type="ECO:0000313" key="7">
    <source>
        <dbReference type="EMBL" id="CAZ83967.1"/>
    </source>
</evidence>
<dbReference type="EMBL" id="FN430318">
    <property type="protein sequence ID" value="CAZ83967.1"/>
    <property type="molecule type" value="Genomic_DNA"/>
</dbReference>
<accession>D5GHH4</accession>
<dbReference type="RefSeq" id="XP_002839776.1">
    <property type="nucleotide sequence ID" value="XM_002839730.1"/>
</dbReference>
<gene>
    <name evidence="7" type="ORF">GSTUM_00007877001</name>
</gene>
<dbReference type="PROSITE" id="PS00189">
    <property type="entry name" value="LIPOYL"/>
    <property type="match status" value="1"/>
</dbReference>
<proteinExistence type="inferred from homology"/>
<keyword evidence="3" id="KW-0809">Transit peptide</keyword>
<dbReference type="FunCoup" id="D5GHH4">
    <property type="interactions" value="112"/>
</dbReference>
<protein>
    <submittedName>
        <fullName evidence="7">(Perigord truffle) hypothetical protein</fullName>
    </submittedName>
</protein>
<evidence type="ECO:0000259" key="5">
    <source>
        <dbReference type="PROSITE" id="PS50968"/>
    </source>
</evidence>
<dbReference type="FunFam" id="2.40.50.100:FF:000010">
    <property type="entry name" value="Acetyltransferase component of pyruvate dehydrogenase complex"/>
    <property type="match status" value="1"/>
</dbReference>
<dbReference type="STRING" id="656061.D5GHH4"/>
<dbReference type="GO" id="GO:0004742">
    <property type="term" value="F:dihydrolipoyllysine-residue acetyltransferase activity"/>
    <property type="evidence" value="ECO:0007669"/>
    <property type="project" value="TreeGrafter"/>
</dbReference>
<dbReference type="PANTHER" id="PTHR23151:SF82">
    <property type="entry name" value="PYRUVATE DEHYDROGENASE COMPLEX PROTEIN X COMPONENT, MITOCHONDRIAL"/>
    <property type="match status" value="1"/>
</dbReference>
<evidence type="ECO:0000256" key="1">
    <source>
        <dbReference type="ARBA" id="ARBA00007317"/>
    </source>
</evidence>
<dbReference type="Gene3D" id="2.40.50.100">
    <property type="match status" value="1"/>
</dbReference>
<dbReference type="SUPFAM" id="SSF51230">
    <property type="entry name" value="Single hybrid motif"/>
    <property type="match status" value="1"/>
</dbReference>
<dbReference type="GeneID" id="9183612"/>
<dbReference type="Gene3D" id="4.10.320.10">
    <property type="entry name" value="E3-binding domain"/>
    <property type="match status" value="1"/>
</dbReference>
<dbReference type="InterPro" id="IPR045257">
    <property type="entry name" value="E2/Pdx1"/>
</dbReference>
<evidence type="ECO:0000256" key="2">
    <source>
        <dbReference type="ARBA" id="ARBA00022823"/>
    </source>
</evidence>
<dbReference type="CDD" id="cd06849">
    <property type="entry name" value="lipoyl_domain"/>
    <property type="match status" value="1"/>
</dbReference>
<dbReference type="InterPro" id="IPR000089">
    <property type="entry name" value="Biotin_lipoyl"/>
</dbReference>
<feature type="region of interest" description="Disordered" evidence="4">
    <location>
        <begin position="326"/>
        <end position="350"/>
    </location>
</feature>
<dbReference type="SUPFAM" id="SSF47005">
    <property type="entry name" value="Peripheral subunit-binding domain of 2-oxo acid dehydrogenase complex"/>
    <property type="match status" value="1"/>
</dbReference>
<dbReference type="AlphaFoldDB" id="D5GHH4"/>
<dbReference type="InterPro" id="IPR011053">
    <property type="entry name" value="Single_hybrid_motif"/>
</dbReference>
<keyword evidence="8" id="KW-1185">Reference proteome</keyword>